<comment type="caution">
    <text evidence="2">The sequence shown here is derived from an EMBL/GenBank/DDBJ whole genome shotgun (WGS) entry which is preliminary data.</text>
</comment>
<dbReference type="Proteomes" id="UP000194236">
    <property type="component" value="Unassembled WGS sequence"/>
</dbReference>
<gene>
    <name evidence="2" type="ORF">BLA29_011399</name>
</gene>
<reference evidence="2 3" key="1">
    <citation type="submission" date="2017-03" db="EMBL/GenBank/DDBJ databases">
        <title>Genome Survey of Euroglyphus maynei.</title>
        <authorList>
            <person name="Arlian L.G."/>
            <person name="Morgan M.S."/>
            <person name="Rider S.D."/>
        </authorList>
    </citation>
    <scope>NUCLEOTIDE SEQUENCE [LARGE SCALE GENOMIC DNA]</scope>
    <source>
        <strain evidence="2">Arlian Lab</strain>
        <tissue evidence="2">Whole body</tissue>
    </source>
</reference>
<dbReference type="EMBL" id="MUJZ01059874">
    <property type="protein sequence ID" value="OTF71656.1"/>
    <property type="molecule type" value="Genomic_DNA"/>
</dbReference>
<evidence type="ECO:0000313" key="3">
    <source>
        <dbReference type="Proteomes" id="UP000194236"/>
    </source>
</evidence>
<dbReference type="AlphaFoldDB" id="A0A1Y3AW17"/>
<name>A0A1Y3AW17_EURMA</name>
<organism evidence="2 3">
    <name type="scientific">Euroglyphus maynei</name>
    <name type="common">Mayne's house dust mite</name>
    <dbReference type="NCBI Taxonomy" id="6958"/>
    <lineage>
        <taxon>Eukaryota</taxon>
        <taxon>Metazoa</taxon>
        <taxon>Ecdysozoa</taxon>
        <taxon>Arthropoda</taxon>
        <taxon>Chelicerata</taxon>
        <taxon>Arachnida</taxon>
        <taxon>Acari</taxon>
        <taxon>Acariformes</taxon>
        <taxon>Sarcoptiformes</taxon>
        <taxon>Astigmata</taxon>
        <taxon>Psoroptidia</taxon>
        <taxon>Analgoidea</taxon>
        <taxon>Pyroglyphidae</taxon>
        <taxon>Pyroglyphinae</taxon>
        <taxon>Euroglyphus</taxon>
    </lineage>
</organism>
<proteinExistence type="predicted"/>
<accession>A0A1Y3AW17</accession>
<evidence type="ECO:0000256" key="1">
    <source>
        <dbReference type="SAM" id="MobiDB-lite"/>
    </source>
</evidence>
<keyword evidence="3" id="KW-1185">Reference proteome</keyword>
<sequence length="63" mass="7299">MLNEVKTAVDDDQRNEIKKYLSPAKTGEPISDRSMRRISSFEPTEYSINNNHENLNNSKVIFI</sequence>
<feature type="region of interest" description="Disordered" evidence="1">
    <location>
        <begin position="17"/>
        <end position="36"/>
    </location>
</feature>
<evidence type="ECO:0000313" key="2">
    <source>
        <dbReference type="EMBL" id="OTF71656.1"/>
    </source>
</evidence>
<protein>
    <submittedName>
        <fullName evidence="2">Uncharacterized protein</fullName>
    </submittedName>
</protein>